<dbReference type="Proteomes" id="UP000812966">
    <property type="component" value="Unassembled WGS sequence"/>
</dbReference>
<evidence type="ECO:0000259" key="1">
    <source>
        <dbReference type="SMART" id="SM00490"/>
    </source>
</evidence>
<dbReference type="Pfam" id="PF00271">
    <property type="entry name" value="Helicase_C"/>
    <property type="match status" value="1"/>
</dbReference>
<accession>A0A8K0JG62</accession>
<comment type="caution">
    <text evidence="2">The sequence shown here is derived from an EMBL/GenBank/DDBJ whole genome shotgun (WGS) entry which is preliminary data.</text>
</comment>
<organism evidence="2 3">
    <name type="scientific">Filobasidium floriforme</name>
    <dbReference type="NCBI Taxonomy" id="5210"/>
    <lineage>
        <taxon>Eukaryota</taxon>
        <taxon>Fungi</taxon>
        <taxon>Dikarya</taxon>
        <taxon>Basidiomycota</taxon>
        <taxon>Agaricomycotina</taxon>
        <taxon>Tremellomycetes</taxon>
        <taxon>Filobasidiales</taxon>
        <taxon>Filobasidiaceae</taxon>
        <taxon>Filobasidium</taxon>
    </lineage>
</organism>
<name>A0A8K0JG62_9TREE</name>
<reference evidence="2" key="1">
    <citation type="submission" date="2020-04" db="EMBL/GenBank/DDBJ databases">
        <title>Analysis of mating type loci in Filobasidium floriforme.</title>
        <authorList>
            <person name="Nowrousian M."/>
        </authorList>
    </citation>
    <scope>NUCLEOTIDE SEQUENCE</scope>
    <source>
        <strain evidence="2">CBS 6242</strain>
    </source>
</reference>
<keyword evidence="3" id="KW-1185">Reference proteome</keyword>
<dbReference type="Gene3D" id="3.40.50.300">
    <property type="entry name" value="P-loop containing nucleotide triphosphate hydrolases"/>
    <property type="match status" value="1"/>
</dbReference>
<gene>
    <name evidence="2" type="ORF">FFLO_05815</name>
</gene>
<sequence length="248" mass="27771">MEGSQAVGPCPKNSDLRYHSRATLNSPHVWRTSQHAQDPAVAQERRVLTWGFRSQTWSALNSLFGMWGDQQDTVKMQFVKDELRTELCKAPEERDIVLIAAMGPDFLNLVRDWLKAKGFVDGTAANPGEKAFFLTLTAEPTSRNNRGRTIDLLKRGDTKQPLCVLASIPVCKAGLNLQPCSYTIIVDMPWTYADLTQLTGRTIRMGQERLARIAVLPVEGTFEMTVWTLVEAKREMTVGVYSGLDVLK</sequence>
<proteinExistence type="predicted"/>
<evidence type="ECO:0000313" key="2">
    <source>
        <dbReference type="EMBL" id="KAG7529022.1"/>
    </source>
</evidence>
<protein>
    <recommendedName>
        <fullName evidence="1">Helicase C-terminal domain-containing protein</fullName>
    </recommendedName>
</protein>
<dbReference type="SMART" id="SM00490">
    <property type="entry name" value="HELICc"/>
    <property type="match status" value="1"/>
</dbReference>
<dbReference type="AlphaFoldDB" id="A0A8K0JG62"/>
<dbReference type="InterPro" id="IPR001650">
    <property type="entry name" value="Helicase_C-like"/>
</dbReference>
<dbReference type="SUPFAM" id="SSF52540">
    <property type="entry name" value="P-loop containing nucleoside triphosphate hydrolases"/>
    <property type="match status" value="1"/>
</dbReference>
<dbReference type="InterPro" id="IPR027417">
    <property type="entry name" value="P-loop_NTPase"/>
</dbReference>
<evidence type="ECO:0000313" key="3">
    <source>
        <dbReference type="Proteomes" id="UP000812966"/>
    </source>
</evidence>
<dbReference type="EMBL" id="JABELV010000159">
    <property type="protein sequence ID" value="KAG7529022.1"/>
    <property type="molecule type" value="Genomic_DNA"/>
</dbReference>
<feature type="domain" description="Helicase C-terminal" evidence="1">
    <location>
        <begin position="108"/>
        <end position="206"/>
    </location>
</feature>